<comment type="caution">
    <text evidence="1">The sequence shown here is derived from an EMBL/GenBank/DDBJ whole genome shotgun (WGS) entry which is preliminary data.</text>
</comment>
<protein>
    <submittedName>
        <fullName evidence="1">Uncharacterized protein</fullName>
    </submittedName>
</protein>
<dbReference type="AlphaFoldDB" id="A0A8I0PXB1"/>
<sequence>MLVQTVKDYRFSGRQKMFQGISAGTSASPRGLVFQLTDLMTQLSVNVLDIGFGTGMSGTDWHRISRRNYLPNMMLFVCRM</sequence>
<organism evidence="1 2">
    <name type="scientific">Morganella morganii</name>
    <name type="common">Proteus morganii</name>
    <dbReference type="NCBI Taxonomy" id="582"/>
    <lineage>
        <taxon>Bacteria</taxon>
        <taxon>Pseudomonadati</taxon>
        <taxon>Pseudomonadota</taxon>
        <taxon>Gammaproteobacteria</taxon>
        <taxon>Enterobacterales</taxon>
        <taxon>Morganellaceae</taxon>
        <taxon>Morganella</taxon>
    </lineage>
</organism>
<gene>
    <name evidence="1" type="ORF">CYG68_04890</name>
</gene>
<proteinExistence type="predicted"/>
<dbReference type="Proteomes" id="UP000650477">
    <property type="component" value="Unassembled WGS sequence"/>
</dbReference>
<reference evidence="1" key="1">
    <citation type="submission" date="2017-12" db="EMBL/GenBank/DDBJ databases">
        <title>Genome sequencing and analysis.</title>
        <authorList>
            <person name="Huang Y.-T."/>
        </authorList>
    </citation>
    <scope>NUCLEOTIDE SEQUENCE</scope>
    <source>
        <strain evidence="1">VGH116</strain>
    </source>
</reference>
<dbReference type="EMBL" id="PKLF01000003">
    <property type="protein sequence ID" value="MBE8611752.1"/>
    <property type="molecule type" value="Genomic_DNA"/>
</dbReference>
<evidence type="ECO:0000313" key="1">
    <source>
        <dbReference type="EMBL" id="MBE8611752.1"/>
    </source>
</evidence>
<evidence type="ECO:0000313" key="2">
    <source>
        <dbReference type="Proteomes" id="UP000650477"/>
    </source>
</evidence>
<accession>A0A8I0PXB1</accession>
<name>A0A8I0PXB1_MORMO</name>